<evidence type="ECO:0000313" key="1">
    <source>
        <dbReference type="EMBL" id="SHL18619.1"/>
    </source>
</evidence>
<dbReference type="EMBL" id="FRAL01000009">
    <property type="protein sequence ID" value="SHL18619.1"/>
    <property type="molecule type" value="Genomic_DNA"/>
</dbReference>
<protein>
    <submittedName>
        <fullName evidence="1">Uncharacterized protein</fullName>
    </submittedName>
</protein>
<evidence type="ECO:0000313" key="2">
    <source>
        <dbReference type="Proteomes" id="UP000184248"/>
    </source>
</evidence>
<gene>
    <name evidence="1" type="ORF">SAMN05192556_1094</name>
</gene>
<proteinExistence type="predicted"/>
<dbReference type="Proteomes" id="UP000184248">
    <property type="component" value="Unassembled WGS sequence"/>
</dbReference>
<sequence length="80" mass="8648">MVTRSLEPRKPASCQVAPCGAVSKSGSLVTMPLLCWVVFEHVRPMASWQWNLTTSRLSAVGTRGYAIEQVAVHHGAMPIG</sequence>
<organism evidence="1 2">
    <name type="scientific">Halomonas caseinilytica</name>
    <dbReference type="NCBI Taxonomy" id="438744"/>
    <lineage>
        <taxon>Bacteria</taxon>
        <taxon>Pseudomonadati</taxon>
        <taxon>Pseudomonadota</taxon>
        <taxon>Gammaproteobacteria</taxon>
        <taxon>Oceanospirillales</taxon>
        <taxon>Halomonadaceae</taxon>
        <taxon>Halomonas</taxon>
    </lineage>
</organism>
<keyword evidence="2" id="KW-1185">Reference proteome</keyword>
<name>A0A1M6YKS3_9GAMM</name>
<dbReference type="AlphaFoldDB" id="A0A1M6YKS3"/>
<reference evidence="2" key="1">
    <citation type="submission" date="2016-11" db="EMBL/GenBank/DDBJ databases">
        <authorList>
            <person name="Varghese N."/>
            <person name="Submissions S."/>
        </authorList>
    </citation>
    <scope>NUCLEOTIDE SEQUENCE [LARGE SCALE GENOMIC DNA]</scope>
    <source>
        <strain evidence="2">ALO Sharm</strain>
    </source>
</reference>
<dbReference type="OrthoDB" id="3238001at2"/>
<accession>A0A1M6YKS3</accession>